<dbReference type="OrthoDB" id="8430416at2"/>
<dbReference type="Gene3D" id="2.120.10.30">
    <property type="entry name" value="TolB, C-terminal domain"/>
    <property type="match status" value="1"/>
</dbReference>
<keyword evidence="3" id="KW-0472">Membrane</keyword>
<dbReference type="Proteomes" id="UP000198862">
    <property type="component" value="Unassembled WGS sequence"/>
</dbReference>
<dbReference type="SUPFAM" id="SSF46894">
    <property type="entry name" value="C-terminal effector domain of the bipartite response regulators"/>
    <property type="match status" value="1"/>
</dbReference>
<dbReference type="PANTHER" id="PTHR36842:SF1">
    <property type="entry name" value="PROTEIN TOLB"/>
    <property type="match status" value="1"/>
</dbReference>
<keyword evidence="6" id="KW-1185">Reference proteome</keyword>
<reference evidence="5 6" key="1">
    <citation type="submission" date="2016-10" db="EMBL/GenBank/DDBJ databases">
        <authorList>
            <person name="de Groot N.N."/>
        </authorList>
    </citation>
    <scope>NUCLEOTIDE SEQUENCE [LARGE SCALE GENOMIC DNA]</scope>
    <source>
        <strain evidence="5 6">DSM 6059</strain>
    </source>
</reference>
<evidence type="ECO:0000256" key="1">
    <source>
        <dbReference type="ARBA" id="ARBA00023125"/>
    </source>
</evidence>
<sequence length="682" mass="78280">MKNTQTDINQIQIGEFVFDKTNSTLILADKSTKLEPLSFSFLCFLIKNQGQVVSREELLNVVWENRVVSDDSIRKVVKKLRDAFNDDAKSPKYIKTVSLKGYCLVADIKVCKTKSKKTYKSIILIIAVVIVWISTFIIFTTQKNNEAVFSNNTKHKIELLTNLPGSEIDADFHQKTNTLIFSHKTHNDALWQLHYKNLNSGLTSRLTWDQHNYQKPLFSPKGNKIIFWRTNKPNRSLFMADFKPNTGLTNVVNLSAEFSTALPLSWSSNGELIYFAGTKKSNAPITLFTVNISSLKTKQLTFVNSAGFGDYFAKESNDGKKLAMLRNVADQKYVMLIIDLETGKIIVNKPISFYANAIVWHKNNEKLYISSYKGDFYYYSLIKDQLTKQAGTQPSINDVIHNCGDNCFYMRQHNMNYTDITEIPNPFEEPSNSTTLYIESDNAEFHPIYNAAADALYYTSKSTHKANIIHHVLGGDPKVLYSFAPQTVITDLSINQQENKLLGKAEGRIFILDLLTKKLSYKTSALEIAANPSWKLTGEGIYFSRIENRKQRLIQYDLKTSKVKKLNQDIIQKQELSDGRIFIIDSHKNLYQVMPDSTKKIVIKLPRTGINHWQIHKNDLYYSFSEGNDFYLTRLNMSTKQQNKHLITKNTLYMDFKLHPDGKKILFTKPIIDKSNIIKINW</sequence>
<keyword evidence="3" id="KW-0812">Transmembrane</keyword>
<accession>A0A1I1JC63</accession>
<protein>
    <submittedName>
        <fullName evidence="5">DNA-binding winged helix-turn-helix (WHTH) domain-containing protein</fullName>
    </submittedName>
</protein>
<dbReference type="EMBL" id="FOLO01000009">
    <property type="protein sequence ID" value="SFC46134.1"/>
    <property type="molecule type" value="Genomic_DNA"/>
</dbReference>
<dbReference type="PANTHER" id="PTHR36842">
    <property type="entry name" value="PROTEIN TOLB HOMOLOG"/>
    <property type="match status" value="1"/>
</dbReference>
<dbReference type="InterPro" id="IPR036388">
    <property type="entry name" value="WH-like_DNA-bd_sf"/>
</dbReference>
<name>A0A1I1JC63_9GAMM</name>
<dbReference type="GO" id="GO:0006355">
    <property type="term" value="P:regulation of DNA-templated transcription"/>
    <property type="evidence" value="ECO:0007669"/>
    <property type="project" value="InterPro"/>
</dbReference>
<dbReference type="InterPro" id="IPR011042">
    <property type="entry name" value="6-blade_b-propeller_TolB-like"/>
</dbReference>
<evidence type="ECO:0000313" key="5">
    <source>
        <dbReference type="EMBL" id="SFC46134.1"/>
    </source>
</evidence>
<keyword evidence="3" id="KW-1133">Transmembrane helix</keyword>
<evidence type="ECO:0000256" key="2">
    <source>
        <dbReference type="PROSITE-ProRule" id="PRU01091"/>
    </source>
</evidence>
<keyword evidence="1 2" id="KW-0238">DNA-binding</keyword>
<dbReference type="AlphaFoldDB" id="A0A1I1JC63"/>
<dbReference type="InterPro" id="IPR016032">
    <property type="entry name" value="Sig_transdc_resp-reg_C-effctor"/>
</dbReference>
<feature type="DNA-binding region" description="OmpR/PhoB-type" evidence="2">
    <location>
        <begin position="8"/>
        <end position="106"/>
    </location>
</feature>
<dbReference type="STRING" id="1123010.SAMN02745724_01734"/>
<gene>
    <name evidence="5" type="ORF">SAMN02745724_01734</name>
</gene>
<dbReference type="GO" id="GO:0000160">
    <property type="term" value="P:phosphorelay signal transduction system"/>
    <property type="evidence" value="ECO:0007669"/>
    <property type="project" value="InterPro"/>
</dbReference>
<dbReference type="CDD" id="cd00383">
    <property type="entry name" value="trans_reg_C"/>
    <property type="match status" value="1"/>
</dbReference>
<evidence type="ECO:0000256" key="3">
    <source>
        <dbReference type="SAM" id="Phobius"/>
    </source>
</evidence>
<feature type="domain" description="OmpR/PhoB-type" evidence="4">
    <location>
        <begin position="8"/>
        <end position="106"/>
    </location>
</feature>
<proteinExistence type="predicted"/>
<feature type="transmembrane region" description="Helical" evidence="3">
    <location>
        <begin position="122"/>
        <end position="141"/>
    </location>
</feature>
<dbReference type="SUPFAM" id="SSF82171">
    <property type="entry name" value="DPP6 N-terminal domain-like"/>
    <property type="match status" value="2"/>
</dbReference>
<dbReference type="SMART" id="SM00862">
    <property type="entry name" value="Trans_reg_C"/>
    <property type="match status" value="1"/>
</dbReference>
<organism evidence="5 6">
    <name type="scientific">Pseudoalteromonas denitrificans DSM 6059</name>
    <dbReference type="NCBI Taxonomy" id="1123010"/>
    <lineage>
        <taxon>Bacteria</taxon>
        <taxon>Pseudomonadati</taxon>
        <taxon>Pseudomonadota</taxon>
        <taxon>Gammaproteobacteria</taxon>
        <taxon>Alteromonadales</taxon>
        <taxon>Pseudoalteromonadaceae</taxon>
        <taxon>Pseudoalteromonas</taxon>
    </lineage>
</organism>
<dbReference type="PROSITE" id="PS51755">
    <property type="entry name" value="OMPR_PHOB"/>
    <property type="match status" value="1"/>
</dbReference>
<dbReference type="Pfam" id="PF00486">
    <property type="entry name" value="Trans_reg_C"/>
    <property type="match status" value="1"/>
</dbReference>
<dbReference type="GO" id="GO:0003677">
    <property type="term" value="F:DNA binding"/>
    <property type="evidence" value="ECO:0007669"/>
    <property type="project" value="UniProtKB-UniRule"/>
</dbReference>
<dbReference type="RefSeq" id="WP_091982801.1">
    <property type="nucleotide sequence ID" value="NZ_FOLO01000009.1"/>
</dbReference>
<evidence type="ECO:0000313" key="6">
    <source>
        <dbReference type="Proteomes" id="UP000198862"/>
    </source>
</evidence>
<dbReference type="Gene3D" id="1.10.10.10">
    <property type="entry name" value="Winged helix-like DNA-binding domain superfamily/Winged helix DNA-binding domain"/>
    <property type="match status" value="1"/>
</dbReference>
<evidence type="ECO:0000259" key="4">
    <source>
        <dbReference type="PROSITE" id="PS51755"/>
    </source>
</evidence>
<dbReference type="InterPro" id="IPR001867">
    <property type="entry name" value="OmpR/PhoB-type_DNA-bd"/>
</dbReference>